<dbReference type="Gene3D" id="2.80.10.50">
    <property type="match status" value="2"/>
</dbReference>
<feature type="domain" description="Ricin B lectin" evidence="1">
    <location>
        <begin position="228"/>
        <end position="304"/>
    </location>
</feature>
<reference evidence="2 3" key="1">
    <citation type="submission" date="2017-09" db="EMBL/GenBank/DDBJ databases">
        <title>Large-scale bioinformatics analysis of Bacillus genomes uncovers conserved roles of natural products in bacterial physiology.</title>
        <authorList>
            <consortium name="Agbiome Team Llc"/>
            <person name="Bleich R.M."/>
            <person name="Grubbs K.J."/>
            <person name="Santa Maria K.C."/>
            <person name="Allen S.E."/>
            <person name="Farag S."/>
            <person name="Shank E.A."/>
            <person name="Bowers A."/>
        </authorList>
    </citation>
    <scope>NUCLEOTIDE SEQUENCE [LARGE SCALE GENOMIC DNA]</scope>
    <source>
        <strain evidence="2 3">AFS065400</strain>
    </source>
</reference>
<protein>
    <recommendedName>
        <fullName evidence="1">Ricin B lectin domain-containing protein</fullName>
    </recommendedName>
</protein>
<dbReference type="SUPFAM" id="SSF50370">
    <property type="entry name" value="Ricin B-like lectins"/>
    <property type="match status" value="2"/>
</dbReference>
<accession>A0A9X7AK69</accession>
<evidence type="ECO:0000313" key="3">
    <source>
        <dbReference type="Proteomes" id="UP000226106"/>
    </source>
</evidence>
<name>A0A9X7AK69_BACTU</name>
<proteinExistence type="predicted"/>
<evidence type="ECO:0000259" key="1">
    <source>
        <dbReference type="Pfam" id="PF14200"/>
    </source>
</evidence>
<dbReference type="EMBL" id="NVCO01000075">
    <property type="protein sequence ID" value="PFT40647.1"/>
    <property type="molecule type" value="Genomic_DNA"/>
</dbReference>
<dbReference type="InterPro" id="IPR000772">
    <property type="entry name" value="Ricin_B_lectin"/>
</dbReference>
<gene>
    <name evidence="2" type="ORF">COK72_21650</name>
</gene>
<dbReference type="InterPro" id="IPR035992">
    <property type="entry name" value="Ricin_B-like_lectins"/>
</dbReference>
<organism evidence="2 3">
    <name type="scientific">Bacillus thuringiensis</name>
    <dbReference type="NCBI Taxonomy" id="1428"/>
    <lineage>
        <taxon>Bacteria</taxon>
        <taxon>Bacillati</taxon>
        <taxon>Bacillota</taxon>
        <taxon>Bacilli</taxon>
        <taxon>Bacillales</taxon>
        <taxon>Bacillaceae</taxon>
        <taxon>Bacillus</taxon>
        <taxon>Bacillus cereus group</taxon>
    </lineage>
</organism>
<dbReference type="Pfam" id="PF14200">
    <property type="entry name" value="RicinB_lectin_2"/>
    <property type="match status" value="1"/>
</dbReference>
<evidence type="ECO:0000313" key="2">
    <source>
        <dbReference type="EMBL" id="PFT40647.1"/>
    </source>
</evidence>
<dbReference type="Proteomes" id="UP000226106">
    <property type="component" value="Unassembled WGS sequence"/>
</dbReference>
<dbReference type="CDD" id="cd00161">
    <property type="entry name" value="beta-trefoil_Ricin-like"/>
    <property type="match status" value="1"/>
</dbReference>
<comment type="caution">
    <text evidence="2">The sequence shown here is derived from an EMBL/GenBank/DDBJ whole genome shotgun (WGS) entry which is preliminary data.</text>
</comment>
<dbReference type="PROSITE" id="PS50231">
    <property type="entry name" value="RICIN_B_LECTIN"/>
    <property type="match status" value="1"/>
</dbReference>
<dbReference type="AlphaFoldDB" id="A0A9X7AK69"/>
<sequence length="472" mass="54353">MGNVYKEKIELELGIFQNTKFGIDEIEVGDFELGIFSDTKFVIDVQNTDQGATLRLQERLKAGNPQWRVKLYKGVWNPEKLDVYVIYNAKNEKNAITFDDYDLTLTLEPINDYDLGQLWEIYDTDEGWKFRSFEVPSLVISTRNQEIKAGTEIIAFNDNGLQTQLWTPQNDRYPAEGLQEGKYAIRTKMNEQFCMYNENGPGPIKMDYALDFPDPYSHVIFDVAWWDDVKAYTLRLDHTTLVLSIENGGIVTQPFDKGNFLQYWSIQKAEDNTYIIESVNQPLLCMDVEGAWTAPLPGGNVIVWNKNENTNQQWIFEKPINSENVIKSNYHFDQWEEHSGAIGGVYFKIDKADFLKYVERYKIEIDGFPIEYPWGKPIKHEVVSDQVIKVSTGGAYGVDKQTPIKVWAIDKEGKYILILDRLVNSNATVSQTRGLPTSSFQANIGNKNNVKMQFNFYNSTCNIFVNDDNHDE</sequence>